<feature type="site" description="Important for catalytic activity" evidence="5">
    <location>
        <position position="110"/>
    </location>
</feature>
<dbReference type="OrthoDB" id="9811425at2"/>
<reference evidence="7 8" key="1">
    <citation type="submission" date="2016-10" db="EMBL/GenBank/DDBJ databases">
        <title>Alkaliphiles isolated from bioreactors.</title>
        <authorList>
            <person name="Salah Z."/>
            <person name="Rout S.P."/>
            <person name="Humphreys P.N."/>
        </authorList>
    </citation>
    <scope>NUCLEOTIDE SEQUENCE [LARGE SCALE GENOMIC DNA]</scope>
    <source>
        <strain evidence="7 8">ZS02</strain>
    </source>
</reference>
<dbReference type="InterPro" id="IPR001509">
    <property type="entry name" value="Epimerase_deHydtase"/>
</dbReference>
<comment type="similarity">
    <text evidence="1 5">Belongs to the NAD(P)-dependent epimerase/dehydratase family. Fucose synthase subfamily.</text>
</comment>
<keyword evidence="8" id="KW-1185">Reference proteome</keyword>
<feature type="site" description="Important for catalytic activity" evidence="5">
    <location>
        <position position="108"/>
    </location>
</feature>
<evidence type="ECO:0000256" key="4">
    <source>
        <dbReference type="ARBA" id="ARBA00023235"/>
    </source>
</evidence>
<accession>A0A1R1IDU9</accession>
<feature type="binding site" evidence="5">
    <location>
        <begin position="106"/>
        <end position="109"/>
    </location>
    <ligand>
        <name>NADP(+)</name>
        <dbReference type="ChEBI" id="CHEBI:58349"/>
    </ligand>
</feature>
<name>A0A1R1IDU9_9RHOO</name>
<feature type="binding site" evidence="5">
    <location>
        <position position="273"/>
    </location>
    <ligand>
        <name>substrate</name>
    </ligand>
</feature>
<protein>
    <recommendedName>
        <fullName evidence="5">GDP-L-fucose synthase</fullName>
        <ecNumber evidence="5">1.1.1.271</ecNumber>
    </recommendedName>
    <alternativeName>
        <fullName evidence="5">GDP-4-keto-6-deoxy-D-mannose-3,5-epimerase-4-reductase</fullName>
    </alternativeName>
</protein>
<keyword evidence="2 5" id="KW-0521">NADP</keyword>
<proteinExistence type="inferred from homology"/>
<feature type="binding site" evidence="5">
    <location>
        <position position="141"/>
    </location>
    <ligand>
        <name>NADP(+)</name>
        <dbReference type="ChEBI" id="CHEBI:58349"/>
    </ligand>
</feature>
<dbReference type="HAMAP" id="MF_00956">
    <property type="entry name" value="GDP_fucose_synth"/>
    <property type="match status" value="1"/>
</dbReference>
<feature type="domain" description="NAD-dependent epimerase/dehydratase" evidence="6">
    <location>
        <begin position="7"/>
        <end position="229"/>
    </location>
</feature>
<dbReference type="UniPathway" id="UPA00128">
    <property type="reaction ID" value="UER00191"/>
</dbReference>
<evidence type="ECO:0000313" key="7">
    <source>
        <dbReference type="EMBL" id="OMG56937.1"/>
    </source>
</evidence>
<keyword evidence="3 5" id="KW-0560">Oxidoreductase</keyword>
<comment type="caution">
    <text evidence="5">Lacks conserved residue(s) required for the propagation of feature annotation.</text>
</comment>
<dbReference type="CDD" id="cd05239">
    <property type="entry name" value="GDP_FS_SDR_e"/>
    <property type="match status" value="1"/>
</dbReference>
<dbReference type="Pfam" id="PF01370">
    <property type="entry name" value="Epimerase"/>
    <property type="match status" value="1"/>
</dbReference>
<dbReference type="EMBL" id="MTHD01000001">
    <property type="protein sequence ID" value="OMG56937.1"/>
    <property type="molecule type" value="Genomic_DNA"/>
</dbReference>
<comment type="pathway">
    <text evidence="5">Nucleotide-sugar biosynthesis; GDP-L-fucose biosynthesis via de novo pathway; GDP-L-fucose from GDP-alpha-D-mannose: step 2/2.</text>
</comment>
<evidence type="ECO:0000256" key="3">
    <source>
        <dbReference type="ARBA" id="ARBA00023002"/>
    </source>
</evidence>
<evidence type="ECO:0000313" key="8">
    <source>
        <dbReference type="Proteomes" id="UP000187526"/>
    </source>
</evidence>
<dbReference type="EC" id="1.1.1.271" evidence="5"/>
<dbReference type="Proteomes" id="UP000187526">
    <property type="component" value="Unassembled WGS sequence"/>
</dbReference>
<evidence type="ECO:0000256" key="1">
    <source>
        <dbReference type="ARBA" id="ARBA00005959"/>
    </source>
</evidence>
<dbReference type="GO" id="GO:0070401">
    <property type="term" value="F:NADP+ binding"/>
    <property type="evidence" value="ECO:0007669"/>
    <property type="project" value="UniProtKB-UniRule"/>
</dbReference>
<comment type="catalytic activity">
    <reaction evidence="5">
        <text>GDP-beta-L-fucose + NADP(+) = GDP-4-dehydro-alpha-D-rhamnose + NADPH + H(+)</text>
        <dbReference type="Rhea" id="RHEA:18885"/>
        <dbReference type="ChEBI" id="CHEBI:15378"/>
        <dbReference type="ChEBI" id="CHEBI:57273"/>
        <dbReference type="ChEBI" id="CHEBI:57783"/>
        <dbReference type="ChEBI" id="CHEBI:57964"/>
        <dbReference type="ChEBI" id="CHEBI:58349"/>
        <dbReference type="EC" id="1.1.1.271"/>
    </reaction>
</comment>
<feature type="active site" description="Proton donor/acceptor" evidence="5">
    <location>
        <position position="137"/>
    </location>
</feature>
<feature type="binding site" evidence="5">
    <location>
        <position position="204"/>
    </location>
    <ligand>
        <name>substrate</name>
    </ligand>
</feature>
<evidence type="ECO:0000259" key="6">
    <source>
        <dbReference type="Pfam" id="PF01370"/>
    </source>
</evidence>
<dbReference type="Gene3D" id="3.40.50.720">
    <property type="entry name" value="NAD(P)-binding Rossmann-like Domain"/>
    <property type="match status" value="1"/>
</dbReference>
<feature type="binding site" evidence="5">
    <location>
        <position position="211"/>
    </location>
    <ligand>
        <name>substrate</name>
    </ligand>
</feature>
<feature type="binding site" evidence="5">
    <location>
        <position position="189"/>
    </location>
    <ligand>
        <name>substrate</name>
    </ligand>
</feature>
<feature type="binding site" evidence="5">
    <location>
        <position position="181"/>
    </location>
    <ligand>
        <name>NADP(+)</name>
        <dbReference type="ChEBI" id="CHEBI:58349"/>
    </ligand>
</feature>
<gene>
    <name evidence="5" type="primary">fcl</name>
    <name evidence="7" type="ORF">BJN45_04385</name>
</gene>
<dbReference type="PANTHER" id="PTHR43238:SF1">
    <property type="entry name" value="GDP-L-FUCOSE SYNTHASE"/>
    <property type="match status" value="1"/>
</dbReference>
<comment type="caution">
    <text evidence="7">The sequence shown here is derived from an EMBL/GenBank/DDBJ whole genome shotgun (WGS) entry which is preliminary data.</text>
</comment>
<keyword evidence="5" id="KW-0511">Multifunctional enzyme</keyword>
<dbReference type="Gene3D" id="3.90.25.10">
    <property type="entry name" value="UDP-galactose 4-epimerase, domain 1"/>
    <property type="match status" value="1"/>
</dbReference>
<dbReference type="GO" id="GO:0050577">
    <property type="term" value="F:GDP-L-fucose synthase activity"/>
    <property type="evidence" value="ECO:0007669"/>
    <property type="project" value="UniProtKB-UniRule"/>
</dbReference>
<dbReference type="InterPro" id="IPR036291">
    <property type="entry name" value="NAD(P)-bd_dom_sf"/>
</dbReference>
<dbReference type="GO" id="GO:0016853">
    <property type="term" value="F:isomerase activity"/>
    <property type="evidence" value="ECO:0007669"/>
    <property type="project" value="UniProtKB-KW"/>
</dbReference>
<comment type="function">
    <text evidence="5">Catalyzes the two-step NADP-dependent conversion of GDP-4-dehydro-6-deoxy-D-mannose to GDP-fucose, involving an epimerase and a reductase reaction.</text>
</comment>
<dbReference type="STRING" id="418702.BJN45_04385"/>
<dbReference type="AlphaFoldDB" id="A0A1R1IDU9"/>
<keyword evidence="4 5" id="KW-0413">Isomerase</keyword>
<dbReference type="SUPFAM" id="SSF51735">
    <property type="entry name" value="NAD(P)-binding Rossmann-fold domains"/>
    <property type="match status" value="1"/>
</dbReference>
<evidence type="ECO:0000256" key="2">
    <source>
        <dbReference type="ARBA" id="ARBA00022857"/>
    </source>
</evidence>
<dbReference type="InterPro" id="IPR028614">
    <property type="entry name" value="GDP_fucose/colitose_synth"/>
</dbReference>
<organism evidence="7 8">
    <name type="scientific">Azonexus hydrophilus</name>
    <dbReference type="NCBI Taxonomy" id="418702"/>
    <lineage>
        <taxon>Bacteria</taxon>
        <taxon>Pseudomonadati</taxon>
        <taxon>Pseudomonadota</taxon>
        <taxon>Betaproteobacteria</taxon>
        <taxon>Rhodocyclales</taxon>
        <taxon>Azonexaceae</taxon>
        <taxon>Azonexus</taxon>
    </lineage>
</organism>
<sequence>MHAESPIYIAGHRGLIGSALIRRLTAADHRHLITRDRSDLDLTDGRATDAFFATTRPEYVVLAAGRVGGIIENQQFPADFITSNLAIQLNVVQAARRHGVRRLILLGSSCMYPRECQQPMAESALLTGQPEPTSLAYAIAKLAGVQLCLACNQQDGEQRFVPLIPNSAYGPHDNFDLGSGHVLASLIRRFVEAAQQGAPSVTLWGSGRPRREFVFADDIADACVQLLSQDLSTLELPVNLGSGIDYSIAQLAEKIADLVGYAGQIIWDSGKPDGAPQKLLDSSRLRDWGWQASTSLDQGLRETIDWYRKTCAQEGQA</sequence>
<evidence type="ECO:0000256" key="5">
    <source>
        <dbReference type="HAMAP-Rule" id="MF_00956"/>
    </source>
</evidence>
<feature type="binding site" evidence="5">
    <location>
        <begin position="11"/>
        <end position="17"/>
    </location>
    <ligand>
        <name>NADP(+)</name>
        <dbReference type="ChEBI" id="CHEBI:58349"/>
    </ligand>
</feature>
<dbReference type="GO" id="GO:0042351">
    <property type="term" value="P:'de novo' GDP-L-fucose biosynthetic process"/>
    <property type="evidence" value="ECO:0007669"/>
    <property type="project" value="UniProtKB-UniRule"/>
</dbReference>
<dbReference type="PANTHER" id="PTHR43238">
    <property type="entry name" value="GDP-L-FUCOSE SYNTHASE"/>
    <property type="match status" value="1"/>
</dbReference>